<reference evidence="3 4" key="1">
    <citation type="submission" date="2022-12" db="EMBL/GenBank/DDBJ databases">
        <title>Chromosome-scale assembly of the Ensete ventricosum genome.</title>
        <authorList>
            <person name="Dussert Y."/>
            <person name="Stocks J."/>
            <person name="Wendawek A."/>
            <person name="Woldeyes F."/>
            <person name="Nichols R.A."/>
            <person name="Borrell J.S."/>
        </authorList>
    </citation>
    <scope>NUCLEOTIDE SEQUENCE [LARGE SCALE GENOMIC DNA]</scope>
    <source>
        <strain evidence="4">cv. Maze</strain>
        <tissue evidence="3">Seeds</tissue>
    </source>
</reference>
<keyword evidence="4" id="KW-1185">Reference proteome</keyword>
<protein>
    <submittedName>
        <fullName evidence="3">Uncharacterized protein</fullName>
    </submittedName>
</protein>
<proteinExistence type="predicted"/>
<feature type="compositionally biased region" description="Pro residues" evidence="1">
    <location>
        <begin position="63"/>
        <end position="76"/>
    </location>
</feature>
<feature type="region of interest" description="Disordered" evidence="1">
    <location>
        <begin position="54"/>
        <end position="85"/>
    </location>
</feature>
<accession>A0AAV8QKN6</accession>
<evidence type="ECO:0000313" key="3">
    <source>
        <dbReference type="EMBL" id="KAJ8471739.1"/>
    </source>
</evidence>
<evidence type="ECO:0000256" key="2">
    <source>
        <dbReference type="SAM" id="Phobius"/>
    </source>
</evidence>
<dbReference type="PANTHER" id="PTHR36369:SF1">
    <property type="entry name" value="TRANSMEMBRANE PROTEIN"/>
    <property type="match status" value="1"/>
</dbReference>
<dbReference type="PANTHER" id="PTHR36369">
    <property type="entry name" value="TRANSMEMBRANE PROTEIN"/>
    <property type="match status" value="1"/>
</dbReference>
<evidence type="ECO:0000313" key="4">
    <source>
        <dbReference type="Proteomes" id="UP001222027"/>
    </source>
</evidence>
<evidence type="ECO:0000256" key="1">
    <source>
        <dbReference type="SAM" id="MobiDB-lite"/>
    </source>
</evidence>
<keyword evidence="2" id="KW-1133">Transmembrane helix</keyword>
<sequence length="201" mass="21925">MDLLDVPTLEAVAFRLYSLPGAAAGLVWAWAAVLAAALGLWGMRTVGTKSDAFPLSHSAPRSSSPPQPAIPCPAVPAEPSKPQAAPINREDYRPIAGYRVEEASATKARFTAYYHGASSCNGCGAVEEDECDEGDARGVERWVAAPWDQGWRWEALTVRRRWDLGWYRYLDMTALNGSVVRLWDGADGGLTARRRPPQNLI</sequence>
<gene>
    <name evidence="3" type="ORF">OPV22_026082</name>
</gene>
<dbReference type="EMBL" id="JAQQAF010000007">
    <property type="protein sequence ID" value="KAJ8471739.1"/>
    <property type="molecule type" value="Genomic_DNA"/>
</dbReference>
<dbReference type="AlphaFoldDB" id="A0AAV8QKN6"/>
<keyword evidence="2" id="KW-0812">Transmembrane</keyword>
<comment type="caution">
    <text evidence="3">The sequence shown here is derived from an EMBL/GenBank/DDBJ whole genome shotgun (WGS) entry which is preliminary data.</text>
</comment>
<dbReference type="Proteomes" id="UP001222027">
    <property type="component" value="Unassembled WGS sequence"/>
</dbReference>
<feature type="transmembrane region" description="Helical" evidence="2">
    <location>
        <begin position="20"/>
        <end position="41"/>
    </location>
</feature>
<organism evidence="3 4">
    <name type="scientific">Ensete ventricosum</name>
    <name type="common">Abyssinian banana</name>
    <name type="synonym">Musa ensete</name>
    <dbReference type="NCBI Taxonomy" id="4639"/>
    <lineage>
        <taxon>Eukaryota</taxon>
        <taxon>Viridiplantae</taxon>
        <taxon>Streptophyta</taxon>
        <taxon>Embryophyta</taxon>
        <taxon>Tracheophyta</taxon>
        <taxon>Spermatophyta</taxon>
        <taxon>Magnoliopsida</taxon>
        <taxon>Liliopsida</taxon>
        <taxon>Zingiberales</taxon>
        <taxon>Musaceae</taxon>
        <taxon>Ensete</taxon>
    </lineage>
</organism>
<name>A0AAV8QKN6_ENSVE</name>
<keyword evidence="2" id="KW-0472">Membrane</keyword>